<dbReference type="GeneID" id="16024707"/>
<dbReference type="InterPro" id="IPR005475">
    <property type="entry name" value="Transketolase-like_Pyr-bd"/>
</dbReference>
<evidence type="ECO:0000313" key="5">
    <source>
        <dbReference type="EMBL" id="ARD85334.1"/>
    </source>
</evidence>
<protein>
    <submittedName>
        <fullName evidence="6">Transketolase family protein</fullName>
    </submittedName>
    <submittedName>
        <fullName evidence="5">Transketolase subunit B</fullName>
    </submittedName>
</protein>
<keyword evidence="7" id="KW-1185">Reference proteome</keyword>
<accession>A0A1V0N5F8</accession>
<dbReference type="GO" id="GO:0006082">
    <property type="term" value="P:organic acid metabolic process"/>
    <property type="evidence" value="ECO:0007669"/>
    <property type="project" value="UniProtKB-ARBA"/>
</dbReference>
<feature type="domain" description="Transketolase-like pyrimidine-binding" evidence="4">
    <location>
        <begin position="8"/>
        <end position="173"/>
    </location>
</feature>
<dbReference type="EMBL" id="JABGBP010000098">
    <property type="protein sequence ID" value="NOL59821.1"/>
    <property type="molecule type" value="Genomic_DNA"/>
</dbReference>
<name>A0A1V0N5F8_9ARCH</name>
<dbReference type="Proteomes" id="UP000546917">
    <property type="component" value="Unassembled WGS sequence"/>
</dbReference>
<dbReference type="PANTHER" id="PTHR43825:SF1">
    <property type="entry name" value="TRANSKETOLASE-LIKE PYRIMIDINE-BINDING DOMAIN-CONTAINING PROTEIN"/>
    <property type="match status" value="1"/>
</dbReference>
<dbReference type="Gene3D" id="3.40.50.920">
    <property type="match status" value="1"/>
</dbReference>
<dbReference type="PANTHER" id="PTHR43825">
    <property type="entry name" value="PYRUVATE DEHYDROGENASE E1 COMPONENT"/>
    <property type="match status" value="1"/>
</dbReference>
<dbReference type="RefSeq" id="WP_019841435.1">
    <property type="nucleotide sequence ID" value="NZ_CP015363.1"/>
</dbReference>
<reference evidence="6 8" key="2">
    <citation type="submission" date="2020-05" db="EMBL/GenBank/DDBJ databases">
        <authorList>
            <person name="Zhang R."/>
        </authorList>
    </citation>
    <scope>NUCLEOTIDE SEQUENCE [LARGE SCALE GENOMIC DNA]</scope>
    <source>
        <strain evidence="6 8">DSM 28986</strain>
    </source>
</reference>
<dbReference type="Gene3D" id="3.40.50.970">
    <property type="match status" value="1"/>
</dbReference>
<keyword evidence="3" id="KW-0786">Thiamine pyrophosphate</keyword>
<dbReference type="AlphaFoldDB" id="A0A1V0N5F8"/>
<evidence type="ECO:0000313" key="7">
    <source>
        <dbReference type="Proteomes" id="UP000192050"/>
    </source>
</evidence>
<gene>
    <name evidence="5" type="ORF">FAD_1476</name>
    <name evidence="6" type="ORF">HLB00_03100</name>
</gene>
<evidence type="ECO:0000259" key="4">
    <source>
        <dbReference type="SMART" id="SM00861"/>
    </source>
</evidence>
<dbReference type="KEGG" id="fai:FAD_1476"/>
<evidence type="ECO:0000256" key="1">
    <source>
        <dbReference type="ARBA" id="ARBA00001964"/>
    </source>
</evidence>
<evidence type="ECO:0000313" key="8">
    <source>
        <dbReference type="Proteomes" id="UP000546917"/>
    </source>
</evidence>
<dbReference type="SMART" id="SM00861">
    <property type="entry name" value="Transket_pyr"/>
    <property type="match status" value="1"/>
</dbReference>
<dbReference type="STRING" id="74969.FAD_1476"/>
<dbReference type="EMBL" id="CP015363">
    <property type="protein sequence ID" value="ARD85334.1"/>
    <property type="molecule type" value="Genomic_DNA"/>
</dbReference>
<dbReference type="InterPro" id="IPR009014">
    <property type="entry name" value="Transketo_C/PFOR_II"/>
</dbReference>
<organism evidence="5 7">
    <name type="scientific">Ferroplasma acidiphilum</name>
    <dbReference type="NCBI Taxonomy" id="74969"/>
    <lineage>
        <taxon>Archaea</taxon>
        <taxon>Methanobacteriati</taxon>
        <taxon>Thermoplasmatota</taxon>
        <taxon>Thermoplasmata</taxon>
        <taxon>Thermoplasmatales</taxon>
        <taxon>Ferroplasmaceae</taxon>
        <taxon>Ferroplasma</taxon>
    </lineage>
</organism>
<dbReference type="SUPFAM" id="SSF52518">
    <property type="entry name" value="Thiamin diphosphate-binding fold (THDP-binding)"/>
    <property type="match status" value="1"/>
</dbReference>
<dbReference type="Pfam" id="PF02780">
    <property type="entry name" value="Transketolase_C"/>
    <property type="match status" value="1"/>
</dbReference>
<comment type="cofactor">
    <cofactor evidence="1">
        <name>thiamine diphosphate</name>
        <dbReference type="ChEBI" id="CHEBI:58937"/>
    </cofactor>
</comment>
<dbReference type="Proteomes" id="UP000192050">
    <property type="component" value="Chromosome"/>
</dbReference>
<sequence>MEKMDRMESLRDAYGKELASLGEKNKDIVVLDADLSSSTKTGVFGKKFPERFFNMGISEQSMVSAAAGLSLAGKTVFASTFAVFLSNTYNVIRQSICYNEAPVNFVVTHSGISLGEDGPTHQILEDVGIMSGLPNMKVIVPVDSIETVSVIDYLAARKTSPYYVRLTREKFPVLNDENYEFKEGKSVTFRDGSDVTIMGYGIMVSFALKAAEQLKNRGIDARVINMSSIKPLDRPAIIKAARETGKIVTAEEHSIYNGLGSRVAEVTSEEYPVPVMRIGMPDIFGKSGKGMELFDYFHIGVNDIVEKTDRFFKGDFK</sequence>
<dbReference type="InterPro" id="IPR033248">
    <property type="entry name" value="Transketolase_C"/>
</dbReference>
<reference evidence="5 7" key="1">
    <citation type="submission" date="2011-10" db="EMBL/GenBank/DDBJ databases">
        <title>Metabolic and evolutionary patterns in the extreme acidophile Ferroplasma acidiphilum.</title>
        <authorList>
            <person name="Golyshina O.V."/>
            <person name="Kozyavkin S.A."/>
            <person name="Tatusov R.L."/>
            <person name="Slesarev A.I."/>
            <person name="Golyshin P.N."/>
        </authorList>
    </citation>
    <scope>NUCLEOTIDE SEQUENCE [LARGE SCALE GENOMIC DNA]</scope>
    <source>
        <strain evidence="5">Berkeley</strain>
        <strain evidence="7">Y</strain>
    </source>
</reference>
<proteinExistence type="inferred from homology"/>
<dbReference type="Pfam" id="PF02779">
    <property type="entry name" value="Transket_pyr"/>
    <property type="match status" value="1"/>
</dbReference>
<evidence type="ECO:0000313" key="6">
    <source>
        <dbReference type="EMBL" id="NOL59821.1"/>
    </source>
</evidence>
<evidence type="ECO:0000256" key="3">
    <source>
        <dbReference type="ARBA" id="ARBA00023052"/>
    </source>
</evidence>
<dbReference type="InterPro" id="IPR029061">
    <property type="entry name" value="THDP-binding"/>
</dbReference>
<evidence type="ECO:0000256" key="2">
    <source>
        <dbReference type="ARBA" id="ARBA00007131"/>
    </source>
</evidence>
<dbReference type="GO" id="GO:0044272">
    <property type="term" value="P:sulfur compound biosynthetic process"/>
    <property type="evidence" value="ECO:0007669"/>
    <property type="project" value="UniProtKB-ARBA"/>
</dbReference>
<dbReference type="OrthoDB" id="6779at2157"/>
<dbReference type="FunFam" id="3.40.50.970:FF:000129">
    <property type="entry name" value="Transketolase"/>
    <property type="match status" value="1"/>
</dbReference>
<dbReference type="CDD" id="cd07033">
    <property type="entry name" value="TPP_PYR_DXS_TK_like"/>
    <property type="match status" value="1"/>
</dbReference>
<comment type="similarity">
    <text evidence="2">Belongs to the transketolase family.</text>
</comment>
<dbReference type="SUPFAM" id="SSF52922">
    <property type="entry name" value="TK C-terminal domain-like"/>
    <property type="match status" value="1"/>
</dbReference>
<dbReference type="InterPro" id="IPR051157">
    <property type="entry name" value="PDH/Transketolase"/>
</dbReference>